<dbReference type="EMBL" id="MW046513">
    <property type="protein sequence ID" value="QTE03947.1"/>
    <property type="molecule type" value="Genomic_DNA"/>
</dbReference>
<proteinExistence type="predicted"/>
<dbReference type="GO" id="GO:0005524">
    <property type="term" value="F:ATP binding"/>
    <property type="evidence" value="ECO:0007669"/>
    <property type="project" value="UniProtKB-KW"/>
</dbReference>
<keyword evidence="5" id="KW-0067">ATP-binding</keyword>
<keyword evidence="4" id="KW-0547">Nucleotide-binding</keyword>
<evidence type="ECO:0000256" key="1">
    <source>
        <dbReference type="ARBA" id="ARBA00004147"/>
    </source>
</evidence>
<dbReference type="Gene3D" id="3.40.50.300">
    <property type="entry name" value="P-loop containing nucleotide triphosphate hydrolases"/>
    <property type="match status" value="1"/>
</dbReference>
<evidence type="ECO:0000259" key="7">
    <source>
        <dbReference type="PROSITE" id="PS51206"/>
    </source>
</evidence>
<feature type="domain" description="SF3 helicase" evidence="7">
    <location>
        <begin position="286"/>
        <end position="434"/>
    </location>
</feature>
<feature type="compositionally biased region" description="Basic and acidic residues" evidence="6">
    <location>
        <begin position="578"/>
        <end position="590"/>
    </location>
</feature>
<dbReference type="GO" id="GO:0019079">
    <property type="term" value="P:viral genome replication"/>
    <property type="evidence" value="ECO:0007669"/>
    <property type="project" value="InterPro"/>
</dbReference>
<accession>A0A8A4XCT0</accession>
<evidence type="ECO:0000256" key="6">
    <source>
        <dbReference type="SAM" id="MobiDB-lite"/>
    </source>
</evidence>
<dbReference type="InterPro" id="IPR001257">
    <property type="entry name" value="Parvovirus_NS1_helicase"/>
</dbReference>
<protein>
    <submittedName>
        <fullName evidence="8">Nonstructural protein 1</fullName>
    </submittedName>
</protein>
<feature type="compositionally biased region" description="Polar residues" evidence="6">
    <location>
        <begin position="560"/>
        <end position="577"/>
    </location>
</feature>
<organism evidence="8">
    <name type="scientific">Psittacidae Chaphamaparvovirus</name>
    <dbReference type="NCBI Taxonomy" id="2794494"/>
    <lineage>
        <taxon>Viruses</taxon>
        <taxon>Monodnaviria</taxon>
        <taxon>Shotokuvirae</taxon>
        <taxon>Cossaviricota</taxon>
        <taxon>Quintoviricetes</taxon>
        <taxon>Piccovirales</taxon>
        <taxon>Parvoviridae</taxon>
        <taxon>Hamaparvovirinae</taxon>
        <taxon>Chaphamaparvovirus</taxon>
    </lineage>
</organism>
<dbReference type="InterPro" id="IPR014015">
    <property type="entry name" value="Helicase_SF3_DNA-vir"/>
</dbReference>
<reference evidence="8" key="1">
    <citation type="submission" date="2020-09" db="EMBL/GenBank/DDBJ databases">
        <title>Parvovirus dark matter in the feces of wild birds.</title>
        <authorList>
            <person name="Dai Z."/>
            <person name="Yang S."/>
            <person name="Zhang W."/>
        </authorList>
    </citation>
    <scope>NUCLEOTIDE SEQUENCE</scope>
    <source>
        <strain evidence="8">Par078par01</strain>
    </source>
</reference>
<evidence type="ECO:0000256" key="3">
    <source>
        <dbReference type="ARBA" id="ARBA00022705"/>
    </source>
</evidence>
<keyword evidence="3" id="KW-0235">DNA replication</keyword>
<feature type="compositionally biased region" description="Low complexity" evidence="6">
    <location>
        <begin position="507"/>
        <end position="544"/>
    </location>
</feature>
<dbReference type="PROSITE" id="PS51206">
    <property type="entry name" value="SF3_HELICASE_1"/>
    <property type="match status" value="1"/>
</dbReference>
<keyword evidence="2" id="KW-1048">Host nucleus</keyword>
<feature type="region of interest" description="Disordered" evidence="6">
    <location>
        <begin position="460"/>
        <end position="597"/>
    </location>
</feature>
<comment type="subcellular location">
    <subcellularLocation>
        <location evidence="1">Host nucleus</location>
    </subcellularLocation>
</comment>
<name>A0A8A4XCT0_9VIRU</name>
<evidence type="ECO:0000256" key="4">
    <source>
        <dbReference type="ARBA" id="ARBA00022741"/>
    </source>
</evidence>
<dbReference type="GO" id="GO:0042025">
    <property type="term" value="C:host cell nucleus"/>
    <property type="evidence" value="ECO:0007669"/>
    <property type="project" value="UniProtKB-SubCell"/>
</dbReference>
<evidence type="ECO:0000256" key="5">
    <source>
        <dbReference type="ARBA" id="ARBA00022840"/>
    </source>
</evidence>
<dbReference type="GO" id="GO:0006260">
    <property type="term" value="P:DNA replication"/>
    <property type="evidence" value="ECO:0007669"/>
    <property type="project" value="UniProtKB-KW"/>
</dbReference>
<dbReference type="InterPro" id="IPR027417">
    <property type="entry name" value="P-loop_NTPase"/>
</dbReference>
<feature type="compositionally biased region" description="Polar residues" evidence="6">
    <location>
        <begin position="496"/>
        <end position="506"/>
    </location>
</feature>
<evidence type="ECO:0000313" key="8">
    <source>
        <dbReference type="EMBL" id="QTE03947.1"/>
    </source>
</evidence>
<dbReference type="SUPFAM" id="SSF52540">
    <property type="entry name" value="P-loop containing nucleoside triphosphate hydrolases"/>
    <property type="match status" value="1"/>
</dbReference>
<dbReference type="Pfam" id="PF01057">
    <property type="entry name" value="Parvo_NS1"/>
    <property type="match status" value="1"/>
</dbReference>
<evidence type="ECO:0000256" key="2">
    <source>
        <dbReference type="ARBA" id="ARBA00022562"/>
    </source>
</evidence>
<sequence>MERTRPSHGINLWVGSTGTSRDLNSFEAETFLIPKSEWEPSEETERDRQLNLLDMKQFQCMIIQINDANGEPHTNPLIYAMLLNDLTTTNFWVCTGELNKNDIFHVHAMLQTPARTDSVRRSLYTCMSNLNISQGFRDLFGQQTTFECLKLERCHKPQSMLIYLMKSPQWVCSNRTNILQLTYDIWHGDLAERFRPKENDPPLEMNNMTKELVECIIEGGAKSLEDLMRTHPSNIAKYLHRPGLATIISNCLSYVRATGSTWDLSNFQKFDPFPHAIHRVLLHQGIEPTIFDEAFHAWIKKTDSKRNTICLIGPSNTGKSAFISGLKQCIAWGECVNSNTFPFEGLIDCTIGVWEEPLISPEVAEKAKQIFEGMTCSIPVKFKKPHKLGRTPIIMTTNHVPWRFCSQEEQMFKNRMWLFNWTQQVKDVPYTCRTVEYSCECGHCTGSRGGAPPLSESELAKMQGREQSIPARKKSIRTSTITNVGGGSMCDPGEGTSRSYNRTCGGSSSSTSEQRSDSTRSAGSTSSTIEQFMGSGNNRSSSTRIRIHSTESGPPEQLESDNGTGSTRYDSRGNGSTESREQHEHSDRGGHGTTIRTDDQISELVGMGTSKKNKKQISVSTKKRKLDRKMDAINPYNIPLYIPSKQDWQTYLSYLYHFYG</sequence>